<evidence type="ECO:0000256" key="8">
    <source>
        <dbReference type="ARBA" id="ARBA00023136"/>
    </source>
</evidence>
<comment type="function">
    <text evidence="9">Part of the ABC transporter complex GltIJKL involved in glutamate and aspartate uptake. Probably responsible for the translocation of the substrate across the membrane.</text>
</comment>
<proteinExistence type="inferred from homology"/>
<dbReference type="Proteomes" id="UP000427769">
    <property type="component" value="Chromosome"/>
</dbReference>
<dbReference type="NCBIfam" id="TIGR01726">
    <property type="entry name" value="HEQRo_perm_3TM"/>
    <property type="match status" value="1"/>
</dbReference>
<feature type="transmembrane region" description="Helical" evidence="12">
    <location>
        <begin position="12"/>
        <end position="37"/>
    </location>
</feature>
<comment type="subcellular location">
    <subcellularLocation>
        <location evidence="1">Cell inner membrane</location>
        <topology evidence="1">Multi-pass membrane protein</topology>
    </subcellularLocation>
    <subcellularLocation>
        <location evidence="12">Cell membrane</location>
        <topology evidence="12">Multi-pass membrane protein</topology>
    </subcellularLocation>
</comment>
<feature type="transmembrane region" description="Helical" evidence="12">
    <location>
        <begin position="187"/>
        <end position="205"/>
    </location>
</feature>
<keyword evidence="6" id="KW-0029">Amino-acid transport</keyword>
<dbReference type="Pfam" id="PF00528">
    <property type="entry name" value="BPD_transp_1"/>
    <property type="match status" value="1"/>
</dbReference>
<evidence type="ECO:0000259" key="13">
    <source>
        <dbReference type="PROSITE" id="PS50928"/>
    </source>
</evidence>
<dbReference type="GO" id="GO:0043190">
    <property type="term" value="C:ATP-binding cassette (ABC) transporter complex"/>
    <property type="evidence" value="ECO:0007669"/>
    <property type="project" value="InterPro"/>
</dbReference>
<evidence type="ECO:0000256" key="4">
    <source>
        <dbReference type="ARBA" id="ARBA00022475"/>
    </source>
</evidence>
<protein>
    <recommendedName>
        <fullName evidence="11">Glutamate/aspartate import permease protein GltK</fullName>
    </recommendedName>
</protein>
<dbReference type="RefSeq" id="WP_155304265.1">
    <property type="nucleotide sequence ID" value="NZ_AP021875.1"/>
</dbReference>
<dbReference type="PANTHER" id="PTHR30614">
    <property type="entry name" value="MEMBRANE COMPONENT OF AMINO ACID ABC TRANSPORTER"/>
    <property type="match status" value="1"/>
</dbReference>
<dbReference type="InterPro" id="IPR010065">
    <property type="entry name" value="AA_ABC_transptr_permease_3TM"/>
</dbReference>
<evidence type="ECO:0000256" key="6">
    <source>
        <dbReference type="ARBA" id="ARBA00022970"/>
    </source>
</evidence>
<gene>
    <name evidence="14" type="primary">gltK</name>
    <name evidence="14" type="ORF">DSCW_27540</name>
</gene>
<dbReference type="AlphaFoldDB" id="A0A5K7ZGW1"/>
<keyword evidence="3 12" id="KW-0813">Transport</keyword>
<dbReference type="SUPFAM" id="SSF161098">
    <property type="entry name" value="MetI-like"/>
    <property type="match status" value="1"/>
</dbReference>
<evidence type="ECO:0000256" key="11">
    <source>
        <dbReference type="ARBA" id="ARBA00073645"/>
    </source>
</evidence>
<dbReference type="KEGG" id="dwd:DSCW_27540"/>
<evidence type="ECO:0000313" key="15">
    <source>
        <dbReference type="Proteomes" id="UP000427769"/>
    </source>
</evidence>
<organism evidence="14 15">
    <name type="scientific">Desulfosarcina widdelii</name>
    <dbReference type="NCBI Taxonomy" id="947919"/>
    <lineage>
        <taxon>Bacteria</taxon>
        <taxon>Pseudomonadati</taxon>
        <taxon>Thermodesulfobacteriota</taxon>
        <taxon>Desulfobacteria</taxon>
        <taxon>Desulfobacterales</taxon>
        <taxon>Desulfosarcinaceae</taxon>
        <taxon>Desulfosarcina</taxon>
    </lineage>
</organism>
<keyword evidence="7 12" id="KW-1133">Transmembrane helix</keyword>
<keyword evidence="15" id="KW-1185">Reference proteome</keyword>
<evidence type="ECO:0000256" key="2">
    <source>
        <dbReference type="ARBA" id="ARBA00010072"/>
    </source>
</evidence>
<evidence type="ECO:0000256" key="9">
    <source>
        <dbReference type="ARBA" id="ARBA00060298"/>
    </source>
</evidence>
<evidence type="ECO:0000313" key="14">
    <source>
        <dbReference type="EMBL" id="BBO75337.1"/>
    </source>
</evidence>
<accession>A0A5K7ZGW1</accession>
<dbReference type="GO" id="GO:0006865">
    <property type="term" value="P:amino acid transport"/>
    <property type="evidence" value="ECO:0007669"/>
    <property type="project" value="UniProtKB-KW"/>
</dbReference>
<evidence type="ECO:0000256" key="12">
    <source>
        <dbReference type="RuleBase" id="RU363032"/>
    </source>
</evidence>
<dbReference type="Gene3D" id="1.10.3720.10">
    <property type="entry name" value="MetI-like"/>
    <property type="match status" value="1"/>
</dbReference>
<dbReference type="InterPro" id="IPR035906">
    <property type="entry name" value="MetI-like_sf"/>
</dbReference>
<feature type="transmembrane region" description="Helical" evidence="12">
    <location>
        <begin position="148"/>
        <end position="167"/>
    </location>
</feature>
<keyword evidence="4" id="KW-1003">Cell membrane</keyword>
<dbReference type="CDD" id="cd06261">
    <property type="entry name" value="TM_PBP2"/>
    <property type="match status" value="1"/>
</dbReference>
<dbReference type="InterPro" id="IPR000515">
    <property type="entry name" value="MetI-like"/>
</dbReference>
<feature type="transmembrane region" description="Helical" evidence="12">
    <location>
        <begin position="49"/>
        <end position="74"/>
    </location>
</feature>
<name>A0A5K7ZGW1_9BACT</name>
<evidence type="ECO:0000256" key="3">
    <source>
        <dbReference type="ARBA" id="ARBA00022448"/>
    </source>
</evidence>
<evidence type="ECO:0000256" key="1">
    <source>
        <dbReference type="ARBA" id="ARBA00004429"/>
    </source>
</evidence>
<evidence type="ECO:0000256" key="5">
    <source>
        <dbReference type="ARBA" id="ARBA00022692"/>
    </source>
</evidence>
<dbReference type="PROSITE" id="PS50928">
    <property type="entry name" value="ABC_TM1"/>
    <property type="match status" value="1"/>
</dbReference>
<feature type="domain" description="ABC transmembrane type-1" evidence="13">
    <location>
        <begin position="17"/>
        <end position="206"/>
    </location>
</feature>
<dbReference type="InterPro" id="IPR043429">
    <property type="entry name" value="ArtM/GltK/GlnP/TcyL/YhdX-like"/>
</dbReference>
<reference evidence="14 15" key="1">
    <citation type="submission" date="2019-11" db="EMBL/GenBank/DDBJ databases">
        <title>Comparative genomics of hydrocarbon-degrading Desulfosarcina strains.</title>
        <authorList>
            <person name="Watanabe M."/>
            <person name="Kojima H."/>
            <person name="Fukui M."/>
        </authorList>
    </citation>
    <scope>NUCLEOTIDE SEQUENCE [LARGE SCALE GENOMIC DNA]</scope>
    <source>
        <strain evidence="14 15">PP31</strain>
    </source>
</reference>
<sequence>MDLAVIAENAAFMAAGLLVTVQLALIALCGGLLLGLLLAAGRLSRVVWFYYPASLYVHFMRGLPLILVIFWIYFLFPVLTGKKLDAFWAAAVSFIVYEASYFAEIIRAGIQSIPDGQAQAALSSGLTTWQSARYVILPQALRNMVPSLVTQAVIIFQDTSLAYVIGLRDFLRRVNLVDAREARSVELYLFAGLVYLIVCSAGTLLSHRLEKHKQHAV</sequence>
<comment type="similarity">
    <text evidence="2">Belongs to the binding-protein-dependent transport system permease family. HisMQ subfamily.</text>
</comment>
<keyword evidence="5 12" id="KW-0812">Transmembrane</keyword>
<keyword evidence="8 12" id="KW-0472">Membrane</keyword>
<evidence type="ECO:0000256" key="7">
    <source>
        <dbReference type="ARBA" id="ARBA00022989"/>
    </source>
</evidence>
<dbReference type="GO" id="GO:0022857">
    <property type="term" value="F:transmembrane transporter activity"/>
    <property type="evidence" value="ECO:0007669"/>
    <property type="project" value="InterPro"/>
</dbReference>
<dbReference type="EMBL" id="AP021875">
    <property type="protein sequence ID" value="BBO75337.1"/>
    <property type="molecule type" value="Genomic_DNA"/>
</dbReference>
<dbReference type="OrthoDB" id="9809799at2"/>
<dbReference type="PANTHER" id="PTHR30614:SF1">
    <property type="entry name" value="GLUTAMATE_ASPARTATE IMPORT PERMEASE PROTEIN GLTK"/>
    <property type="match status" value="1"/>
</dbReference>
<dbReference type="FunFam" id="1.10.3720.10:FF:000006">
    <property type="entry name" value="Glutamate/aspartate ABC transporter, permease protein GltK"/>
    <property type="match status" value="1"/>
</dbReference>
<evidence type="ECO:0000256" key="10">
    <source>
        <dbReference type="ARBA" id="ARBA00062718"/>
    </source>
</evidence>
<comment type="subunit">
    <text evidence="10">The complex is composed of two ATP-binding proteins (GltL), two transmembrane proteins (GltJ and GltK) and a solute-binding protein (GltI).</text>
</comment>